<evidence type="ECO:0000256" key="1">
    <source>
        <dbReference type="SAM" id="MobiDB-lite"/>
    </source>
</evidence>
<feature type="compositionally biased region" description="Gly residues" evidence="1">
    <location>
        <begin position="1"/>
        <end position="11"/>
    </location>
</feature>
<evidence type="ECO:0000313" key="3">
    <source>
        <dbReference type="Proteomes" id="UP000078541"/>
    </source>
</evidence>
<dbReference type="Proteomes" id="UP000078541">
    <property type="component" value="Unassembled WGS sequence"/>
</dbReference>
<dbReference type="AlphaFoldDB" id="A0A195F821"/>
<keyword evidence="3" id="KW-1185">Reference proteome</keyword>
<reference evidence="2 3" key="1">
    <citation type="submission" date="2016-03" db="EMBL/GenBank/DDBJ databases">
        <title>Trachymyrmex septentrionalis WGS genome.</title>
        <authorList>
            <person name="Nygaard S."/>
            <person name="Hu H."/>
            <person name="Boomsma J."/>
            <person name="Zhang G."/>
        </authorList>
    </citation>
    <scope>NUCLEOTIDE SEQUENCE [LARGE SCALE GENOMIC DNA]</scope>
    <source>
        <strain evidence="2">Tsep2-gDNA-1</strain>
        <tissue evidence="2">Whole body</tissue>
    </source>
</reference>
<organism evidence="2 3">
    <name type="scientific">Trachymyrmex septentrionalis</name>
    <dbReference type="NCBI Taxonomy" id="34720"/>
    <lineage>
        <taxon>Eukaryota</taxon>
        <taxon>Metazoa</taxon>
        <taxon>Ecdysozoa</taxon>
        <taxon>Arthropoda</taxon>
        <taxon>Hexapoda</taxon>
        <taxon>Insecta</taxon>
        <taxon>Pterygota</taxon>
        <taxon>Neoptera</taxon>
        <taxon>Endopterygota</taxon>
        <taxon>Hymenoptera</taxon>
        <taxon>Apocrita</taxon>
        <taxon>Aculeata</taxon>
        <taxon>Formicoidea</taxon>
        <taxon>Formicidae</taxon>
        <taxon>Myrmicinae</taxon>
        <taxon>Trachymyrmex</taxon>
    </lineage>
</organism>
<feature type="region of interest" description="Disordered" evidence="1">
    <location>
        <begin position="1"/>
        <end position="26"/>
    </location>
</feature>
<accession>A0A195F821</accession>
<dbReference type="EMBL" id="KQ981744">
    <property type="protein sequence ID" value="KYN36204.1"/>
    <property type="molecule type" value="Genomic_DNA"/>
</dbReference>
<proteinExistence type="predicted"/>
<protein>
    <submittedName>
        <fullName evidence="2">Uncharacterized protein</fullName>
    </submittedName>
</protein>
<gene>
    <name evidence="2" type="ORF">ALC56_09164</name>
</gene>
<feature type="compositionally biased region" description="Basic and acidic residues" evidence="1">
    <location>
        <begin position="13"/>
        <end position="26"/>
    </location>
</feature>
<name>A0A195F821_9HYME</name>
<evidence type="ECO:0000313" key="2">
    <source>
        <dbReference type="EMBL" id="KYN36204.1"/>
    </source>
</evidence>
<sequence>MGCVRGGGGWTDGRTDGRAREQDRKGLEDVAEEAAVLREAGGRRAAGQRVVGLRTTSMERYNHVARDRRCWHAGTVRRENRWFNQTYGSCLFGDSKALLRGRKLLDVDRNEIRSYWNRSTFANLAEEGASGRTCYSSDGLRRFLIQTKRSWARRYPDLGSLADGHNLSRLVGLEAWGLGLTYNNRSCSRVQ</sequence>